<feature type="compositionally biased region" description="Polar residues" evidence="1">
    <location>
        <begin position="1"/>
        <end position="16"/>
    </location>
</feature>
<name>A0A8H3J380_9LECA</name>
<comment type="caution">
    <text evidence="2">The sequence shown here is derived from an EMBL/GenBank/DDBJ whole genome shotgun (WGS) entry which is preliminary data.</text>
</comment>
<proteinExistence type="predicted"/>
<feature type="compositionally biased region" description="Pro residues" evidence="1">
    <location>
        <begin position="53"/>
        <end position="66"/>
    </location>
</feature>
<gene>
    <name evidence="2" type="ORF">HETSPECPRED_001877</name>
</gene>
<sequence>MAPKSQNPDHATSTAGLTPCPPGTQCPPTNPILCPKCTQRHLLAKRMSEHDPSPPTTNPAPQPSVPVPNTSKRTTSQLQAFKDSHRGGRVTTAQLEEIFELEAEDREKVIGWLEDPRALYPLAVGETVLERAMGVVISERQEKRWVALGGGKGDKSLLPKGYVRKRRRAVVEENFGEVMRERDVGVVDLGLGREDLGDGEGDAKL</sequence>
<evidence type="ECO:0000256" key="1">
    <source>
        <dbReference type="SAM" id="MobiDB-lite"/>
    </source>
</evidence>
<feature type="compositionally biased region" description="Polar residues" evidence="1">
    <location>
        <begin position="67"/>
        <end position="79"/>
    </location>
</feature>
<evidence type="ECO:0000313" key="3">
    <source>
        <dbReference type="Proteomes" id="UP000664521"/>
    </source>
</evidence>
<feature type="region of interest" description="Disordered" evidence="1">
    <location>
        <begin position="45"/>
        <end position="87"/>
    </location>
</feature>
<dbReference type="Proteomes" id="UP000664521">
    <property type="component" value="Unassembled WGS sequence"/>
</dbReference>
<dbReference type="AlphaFoldDB" id="A0A8H3J380"/>
<dbReference type="EMBL" id="CAJPDS010000137">
    <property type="protein sequence ID" value="CAF9939743.1"/>
    <property type="molecule type" value="Genomic_DNA"/>
</dbReference>
<feature type="region of interest" description="Disordered" evidence="1">
    <location>
        <begin position="1"/>
        <end position="32"/>
    </location>
</feature>
<feature type="compositionally biased region" description="Pro residues" evidence="1">
    <location>
        <begin position="19"/>
        <end position="30"/>
    </location>
</feature>
<keyword evidence="3" id="KW-1185">Reference proteome</keyword>
<organism evidence="2 3">
    <name type="scientific">Heterodermia speciosa</name>
    <dbReference type="NCBI Taxonomy" id="116794"/>
    <lineage>
        <taxon>Eukaryota</taxon>
        <taxon>Fungi</taxon>
        <taxon>Dikarya</taxon>
        <taxon>Ascomycota</taxon>
        <taxon>Pezizomycotina</taxon>
        <taxon>Lecanoromycetes</taxon>
        <taxon>OSLEUM clade</taxon>
        <taxon>Lecanoromycetidae</taxon>
        <taxon>Caliciales</taxon>
        <taxon>Physciaceae</taxon>
        <taxon>Heterodermia</taxon>
    </lineage>
</organism>
<protein>
    <submittedName>
        <fullName evidence="2">Uncharacterized protein</fullName>
    </submittedName>
</protein>
<reference evidence="2" key="1">
    <citation type="submission" date="2021-03" db="EMBL/GenBank/DDBJ databases">
        <authorList>
            <person name="Tagirdzhanova G."/>
        </authorList>
    </citation>
    <scope>NUCLEOTIDE SEQUENCE</scope>
</reference>
<evidence type="ECO:0000313" key="2">
    <source>
        <dbReference type="EMBL" id="CAF9939743.1"/>
    </source>
</evidence>
<accession>A0A8H3J380</accession>